<dbReference type="SMART" id="SM00524">
    <property type="entry name" value="DWB"/>
    <property type="match status" value="1"/>
</dbReference>
<dbReference type="PROSITE" id="PS51076">
    <property type="entry name" value="MH2"/>
    <property type="match status" value="1"/>
</dbReference>
<reference evidence="4" key="1">
    <citation type="submission" date="2022-10" db="EMBL/GenBank/DDBJ databases">
        <title>Genome assembly of Pristionchus species.</title>
        <authorList>
            <person name="Yoshida K."/>
            <person name="Sommer R.J."/>
        </authorList>
    </citation>
    <scope>NUCLEOTIDE SEQUENCE [LARGE SCALE GENOMIC DNA]</scope>
    <source>
        <strain evidence="4">RS5460</strain>
    </source>
</reference>
<comment type="caution">
    <text evidence="3">The sequence shown here is derived from an EMBL/GenBank/DDBJ whole genome shotgun (WGS) entry which is preliminary data.</text>
</comment>
<proteinExistence type="predicted"/>
<dbReference type="SUPFAM" id="SSF49879">
    <property type="entry name" value="SMAD/FHA domain"/>
    <property type="match status" value="1"/>
</dbReference>
<dbReference type="Gene3D" id="2.60.200.10">
    <property type="match status" value="1"/>
</dbReference>
<dbReference type="EMBL" id="BTRK01000001">
    <property type="protein sequence ID" value="GMR32405.1"/>
    <property type="molecule type" value="Genomic_DNA"/>
</dbReference>
<dbReference type="InterPro" id="IPR008984">
    <property type="entry name" value="SMAD_FHA_dom_sf"/>
</dbReference>
<dbReference type="GO" id="GO:0050793">
    <property type="term" value="P:regulation of developmental process"/>
    <property type="evidence" value="ECO:0007669"/>
    <property type="project" value="UniProtKB-ARBA"/>
</dbReference>
<dbReference type="GO" id="GO:0006355">
    <property type="term" value="P:regulation of DNA-templated transcription"/>
    <property type="evidence" value="ECO:0007669"/>
    <property type="project" value="InterPro"/>
</dbReference>
<feature type="region of interest" description="Disordered" evidence="1">
    <location>
        <begin position="218"/>
        <end position="268"/>
    </location>
</feature>
<feature type="compositionally biased region" description="Low complexity" evidence="1">
    <location>
        <begin position="327"/>
        <end position="347"/>
    </location>
</feature>
<accession>A0AAN5C6E1</accession>
<dbReference type="Pfam" id="PF03166">
    <property type="entry name" value="MH2"/>
    <property type="match status" value="1"/>
</dbReference>
<dbReference type="PANTHER" id="PTHR22742:SF2">
    <property type="entry name" value="EXPANSION, ISOFORM A-RELATED"/>
    <property type="match status" value="1"/>
</dbReference>
<feature type="non-terminal residue" evidence="3">
    <location>
        <position position="1"/>
    </location>
</feature>
<dbReference type="PANTHER" id="PTHR22742">
    <property type="entry name" value="EXPANSION, ISOFORM A-RELATED"/>
    <property type="match status" value="1"/>
</dbReference>
<feature type="compositionally biased region" description="Low complexity" evidence="1">
    <location>
        <begin position="299"/>
        <end position="308"/>
    </location>
</feature>
<dbReference type="Proteomes" id="UP001328107">
    <property type="component" value="Unassembled WGS sequence"/>
</dbReference>
<sequence length="454" mass="50311">SMLIERLLHEETQNSCDSRPSTSHAAATWDDIEAFERDTLLEVEQKLHQLDNLIWGKCIVMERNTRTAKAYFRSNSVRIDGSRNDFDGSRFGLRRYGNVRRDETGEKILDGLGEGFVLRVDPSGDVFLCSPCTVWISRGMKSEMVERGKEVKLFDLRSFKSSLLDRDSDGDHRRNLLTQSIVYIKFTPSPALSCPLWFCLVHLIAVELTTMLHPIGGSSVSTEEEASSSVSSTRSKNVPLHSPYTPSTSPSSHSSTPPPPILKNGRSYNSKADHEYASVMKSLSAARRESGASSPKTASTSQRHSSNSSHDHQPRLAKLSLPSPVRSVLLPSSSPSPSFASSLQSGSDRLLITREERNQRRPPPSRHRERSCDPIIGRIREVHLSEQPVISAKQRGGVKKRLERGQGGAAPVAFQMGRLSSSVVDLRSLDNIRRPPFFCEPFGVRGGGGHSKRL</sequence>
<feature type="region of interest" description="Disordered" evidence="1">
    <location>
        <begin position="283"/>
        <end position="315"/>
    </location>
</feature>
<dbReference type="GO" id="GO:0051239">
    <property type="term" value="P:regulation of multicellular organismal process"/>
    <property type="evidence" value="ECO:0007669"/>
    <property type="project" value="UniProtKB-ARBA"/>
</dbReference>
<protein>
    <recommendedName>
        <fullName evidence="2">MH2 domain-containing protein</fullName>
    </recommendedName>
</protein>
<evidence type="ECO:0000313" key="4">
    <source>
        <dbReference type="Proteomes" id="UP001328107"/>
    </source>
</evidence>
<evidence type="ECO:0000313" key="3">
    <source>
        <dbReference type="EMBL" id="GMR32405.1"/>
    </source>
</evidence>
<keyword evidence="4" id="KW-1185">Reference proteome</keyword>
<feature type="domain" description="MH2" evidence="2">
    <location>
        <begin position="55"/>
        <end position="231"/>
    </location>
</feature>
<dbReference type="InterPro" id="IPR001132">
    <property type="entry name" value="SMAD_dom_Dwarfin-type"/>
</dbReference>
<name>A0AAN5C6E1_9BILA</name>
<feature type="region of interest" description="Disordered" evidence="1">
    <location>
        <begin position="327"/>
        <end position="371"/>
    </location>
</feature>
<organism evidence="3 4">
    <name type="scientific">Pristionchus mayeri</name>
    <dbReference type="NCBI Taxonomy" id="1317129"/>
    <lineage>
        <taxon>Eukaryota</taxon>
        <taxon>Metazoa</taxon>
        <taxon>Ecdysozoa</taxon>
        <taxon>Nematoda</taxon>
        <taxon>Chromadorea</taxon>
        <taxon>Rhabditida</taxon>
        <taxon>Rhabditina</taxon>
        <taxon>Diplogasteromorpha</taxon>
        <taxon>Diplogasteroidea</taxon>
        <taxon>Neodiplogasteridae</taxon>
        <taxon>Pristionchus</taxon>
    </lineage>
</organism>
<dbReference type="AlphaFoldDB" id="A0AAN5C6E1"/>
<dbReference type="GO" id="GO:0009791">
    <property type="term" value="P:post-embryonic development"/>
    <property type="evidence" value="ECO:0007669"/>
    <property type="project" value="UniProtKB-ARBA"/>
</dbReference>
<dbReference type="InterPro" id="IPR017855">
    <property type="entry name" value="SMAD-like_dom_sf"/>
</dbReference>
<evidence type="ECO:0000256" key="1">
    <source>
        <dbReference type="SAM" id="MobiDB-lite"/>
    </source>
</evidence>
<evidence type="ECO:0000259" key="2">
    <source>
        <dbReference type="PROSITE" id="PS51076"/>
    </source>
</evidence>
<gene>
    <name evidence="3" type="ORF">PMAYCL1PPCAC_02600</name>
</gene>
<feature type="compositionally biased region" description="Low complexity" evidence="1">
    <location>
        <begin position="227"/>
        <end position="255"/>
    </location>
</feature>